<evidence type="ECO:0000313" key="3">
    <source>
        <dbReference type="Proteomes" id="UP000541610"/>
    </source>
</evidence>
<feature type="region of interest" description="Disordered" evidence="1">
    <location>
        <begin position="351"/>
        <end position="390"/>
    </location>
</feature>
<feature type="non-terminal residue" evidence="2">
    <location>
        <position position="461"/>
    </location>
</feature>
<name>A0A7J6NT33_PEROL</name>
<dbReference type="OrthoDB" id="463940at2759"/>
<dbReference type="EMBL" id="JABANP010000202">
    <property type="protein sequence ID" value="KAF4686938.1"/>
    <property type="molecule type" value="Genomic_DNA"/>
</dbReference>
<organism evidence="2 3">
    <name type="scientific">Perkinsus olseni</name>
    <name type="common">Perkinsus atlanticus</name>
    <dbReference type="NCBI Taxonomy" id="32597"/>
    <lineage>
        <taxon>Eukaryota</taxon>
        <taxon>Sar</taxon>
        <taxon>Alveolata</taxon>
        <taxon>Perkinsozoa</taxon>
        <taxon>Perkinsea</taxon>
        <taxon>Perkinsida</taxon>
        <taxon>Perkinsidae</taxon>
        <taxon>Perkinsus</taxon>
    </lineage>
</organism>
<dbReference type="AlphaFoldDB" id="A0A7J6NT33"/>
<evidence type="ECO:0000256" key="1">
    <source>
        <dbReference type="SAM" id="MobiDB-lite"/>
    </source>
</evidence>
<dbReference type="Proteomes" id="UP000541610">
    <property type="component" value="Unassembled WGS sequence"/>
</dbReference>
<accession>A0A7J6NT33</accession>
<reference evidence="2 3" key="1">
    <citation type="submission" date="2020-04" db="EMBL/GenBank/DDBJ databases">
        <title>Perkinsus olseni comparative genomics.</title>
        <authorList>
            <person name="Bogema D.R."/>
        </authorList>
    </citation>
    <scope>NUCLEOTIDE SEQUENCE [LARGE SCALE GENOMIC DNA]</scope>
    <source>
        <strain evidence="2">00978-12</strain>
    </source>
</reference>
<protein>
    <submittedName>
        <fullName evidence="2">Uncharacterized protein</fullName>
    </submittedName>
</protein>
<sequence length="461" mass="51419">MATPEEQAELSRARQGLASTRRSLRDTRETVNNIIPDDKDDTNQLLADLAAKEKDLLAQIGDFEARIAELEALADRSISDISRREGISRISPHEEEAFVSPLGQTSPEVGKRSTEATSSRPSRCSAASVTKLCLPQLCEPSDLQSHYEAIEHTLVEAGAADYGEEERLSVHSEVKVSVMTKFLSTLTSVRSVHKRAMAAARVHGQDWNLVRNVLSARFCRRSVLREMYDEKLRALTYGGVKQIDDFLEAASEVFHIFVDIFPNDLAERRALTRQVLSKLPQSIIEQVVDRIRHIAGITSPDEDWETALPFDEALDGVSSVCEAIRLVCRTKDEASTLKPQKATDRVQVVDAHEDTDDDTNPVKQRQADSVAAVAQQTRARLPTGPRSTTPKEWCARFKAEQLIKVHGLWGQALEDALPEMDSSFALRGRGRRNPFFRIVALKETTDRDGVLSRLEKANIRA</sequence>
<gene>
    <name evidence="2" type="ORF">FOZ60_004653</name>
</gene>
<feature type="region of interest" description="Disordered" evidence="1">
    <location>
        <begin position="92"/>
        <end position="121"/>
    </location>
</feature>
<feature type="region of interest" description="Disordered" evidence="1">
    <location>
        <begin position="1"/>
        <end position="40"/>
    </location>
</feature>
<comment type="caution">
    <text evidence="2">The sequence shown here is derived from an EMBL/GenBank/DDBJ whole genome shotgun (WGS) entry which is preliminary data.</text>
</comment>
<evidence type="ECO:0000313" key="2">
    <source>
        <dbReference type="EMBL" id="KAF4686938.1"/>
    </source>
</evidence>
<proteinExistence type="predicted"/>